<dbReference type="EMBL" id="SHKM01000003">
    <property type="protein sequence ID" value="RZT75949.1"/>
    <property type="molecule type" value="Genomic_DNA"/>
</dbReference>
<dbReference type="InterPro" id="IPR050083">
    <property type="entry name" value="HtpX_protease"/>
</dbReference>
<keyword evidence="3" id="KW-1185">Reference proteome</keyword>
<dbReference type="CDD" id="cd07325">
    <property type="entry name" value="M48_Ste24p_like"/>
    <property type="match status" value="1"/>
</dbReference>
<keyword evidence="1" id="KW-1133">Transmembrane helix</keyword>
<proteinExistence type="predicted"/>
<gene>
    <name evidence="2" type="ORF">EV678_3136</name>
</gene>
<dbReference type="RefSeq" id="WP_130460168.1">
    <property type="nucleotide sequence ID" value="NZ_SHKM01000003.1"/>
</dbReference>
<organism evidence="2 3">
    <name type="scientific">Azospira oryzae</name>
    <dbReference type="NCBI Taxonomy" id="146939"/>
    <lineage>
        <taxon>Bacteria</taxon>
        <taxon>Pseudomonadati</taxon>
        <taxon>Pseudomonadota</taxon>
        <taxon>Betaproteobacteria</taxon>
        <taxon>Rhodocyclales</taxon>
        <taxon>Rhodocyclaceae</taxon>
        <taxon>Azospira</taxon>
    </lineage>
</organism>
<evidence type="ECO:0000313" key="3">
    <source>
        <dbReference type="Proteomes" id="UP000292136"/>
    </source>
</evidence>
<keyword evidence="1" id="KW-0812">Transmembrane</keyword>
<sequence length="424" mass="47601">MSVIRSQRPLQPPARLFRREEYLFAALALPASVAWFFATYWSDGWIWAALPPAALLLHCLRQALTSHLEGNGVRITTRQYPDLHVRLERCCRKLGLARVPRTYLIHGWSRLHSLAWRLLRHRLVMLRAELVDALDSDVDAVDFYLGRELSHLARPHAGYGWWILPALPLPLLGSAYRRAKEYTADRCGTLCCRSLHSSIRALALLAAGPRRWQNLDAHAFVDQAAHSGGFWMSLQELTATAPWLCKRMARLPSPPMAVPRRHLLAWPVAAVLPAVGGGGFLANLATLGVLGLSLMLVALPAYEDYRHSTVYHPLFSYAHNLAQAAKIRYEAEHTLTATPAELGFGRLPLGIARVHMDEENGRITLGLTEGSNIVYYPYLDTAARIVWRCTTTLPRQHIPWDSRCNSSSEDGSTPIAWLRQLARL</sequence>
<feature type="transmembrane region" description="Helical" evidence="1">
    <location>
        <begin position="21"/>
        <end position="38"/>
    </location>
</feature>
<keyword evidence="1" id="KW-0472">Membrane</keyword>
<reference evidence="2 3" key="1">
    <citation type="submission" date="2019-02" db="EMBL/GenBank/DDBJ databases">
        <title>Genomic Encyclopedia of Type Strains, Phase IV (KMG-IV): sequencing the most valuable type-strain genomes for metagenomic binning, comparative biology and taxonomic classification.</title>
        <authorList>
            <person name="Goeker M."/>
        </authorList>
    </citation>
    <scope>NUCLEOTIDE SEQUENCE [LARGE SCALE GENOMIC DNA]</scope>
    <source>
        <strain evidence="2 3">DSM 21223</strain>
    </source>
</reference>
<evidence type="ECO:0008006" key="4">
    <source>
        <dbReference type="Google" id="ProtNLM"/>
    </source>
</evidence>
<name>A0ABY0IMS0_9RHOO</name>
<feature type="transmembrane region" description="Helical" evidence="1">
    <location>
        <begin position="263"/>
        <end position="281"/>
    </location>
</feature>
<dbReference type="PANTHER" id="PTHR43221:SF1">
    <property type="entry name" value="PROTEASE HTPX"/>
    <property type="match status" value="1"/>
</dbReference>
<protein>
    <recommendedName>
        <fullName evidence="4">Zn-dependent protease with chaperone function</fullName>
    </recommendedName>
</protein>
<comment type="caution">
    <text evidence="2">The sequence shown here is derived from an EMBL/GenBank/DDBJ whole genome shotgun (WGS) entry which is preliminary data.</text>
</comment>
<evidence type="ECO:0000313" key="2">
    <source>
        <dbReference type="EMBL" id="RZT75949.1"/>
    </source>
</evidence>
<accession>A0ABY0IMS0</accession>
<evidence type="ECO:0000256" key="1">
    <source>
        <dbReference type="SAM" id="Phobius"/>
    </source>
</evidence>
<dbReference type="PANTHER" id="PTHR43221">
    <property type="entry name" value="PROTEASE HTPX"/>
    <property type="match status" value="1"/>
</dbReference>
<dbReference type="Proteomes" id="UP000292136">
    <property type="component" value="Unassembled WGS sequence"/>
</dbReference>